<organism evidence="4 5">
    <name type="scientific">Elioraea tepida</name>
    <dbReference type="NCBI Taxonomy" id="2843330"/>
    <lineage>
        <taxon>Bacteria</taxon>
        <taxon>Pseudomonadati</taxon>
        <taxon>Pseudomonadota</taxon>
        <taxon>Alphaproteobacteria</taxon>
        <taxon>Acetobacterales</taxon>
        <taxon>Elioraeaceae</taxon>
        <taxon>Elioraea</taxon>
    </lineage>
</organism>
<accession>A0A975U2V2</accession>
<keyword evidence="1" id="KW-0175">Coiled coil</keyword>
<dbReference type="InterPro" id="IPR006668">
    <property type="entry name" value="Mg_transptr_MgtE_intracell_dom"/>
</dbReference>
<protein>
    <recommendedName>
        <fullName evidence="3">Magnesium transporter MgtE intracellular domain-containing protein</fullName>
    </recommendedName>
</protein>
<dbReference type="KEGG" id="elio:KO353_03330"/>
<dbReference type="Proteomes" id="UP000694001">
    <property type="component" value="Chromosome"/>
</dbReference>
<evidence type="ECO:0000259" key="3">
    <source>
        <dbReference type="Pfam" id="PF03448"/>
    </source>
</evidence>
<feature type="coiled-coil region" evidence="1">
    <location>
        <begin position="102"/>
        <end position="160"/>
    </location>
</feature>
<sequence length="234" mass="25276">MSARLRPGPRLLPAAILVMTGLLGIKTADLALRLPEMRRSNDAGLLPLATPAHAARVTAEPFRAAADSAPQAPAAPSPSTAPTPATPEQRVAEATAAERAVLEELRARRAALDAREQALALRESVLAASEQRLAKRIEELEALQRRLEALDKAAREREEAGWRGLVRIYENMRPRDAARIFNELEMVTLVEVVDRMKERTAAPILAGMDPEKAKALTAELARRRAGGPRADAGG</sequence>
<dbReference type="RefSeq" id="WP_218286345.1">
    <property type="nucleotide sequence ID" value="NZ_CP076448.1"/>
</dbReference>
<evidence type="ECO:0000313" key="5">
    <source>
        <dbReference type="Proteomes" id="UP000694001"/>
    </source>
</evidence>
<feature type="compositionally biased region" description="Pro residues" evidence="2">
    <location>
        <begin position="73"/>
        <end position="85"/>
    </location>
</feature>
<name>A0A975U2V2_9PROT</name>
<keyword evidence="5" id="KW-1185">Reference proteome</keyword>
<reference evidence="4" key="1">
    <citation type="submission" date="2021-06" db="EMBL/GenBank/DDBJ databases">
        <title>Elioraea tepida, sp. nov., a moderately thermophilic aerobic anoxygenic phototrophic bacterium isolated from an alkaline siliceous hot spring mat community in Yellowstone National Park, WY, USA.</title>
        <authorList>
            <person name="Saini M.K."/>
            <person name="Yoshida S."/>
            <person name="Sebastian A."/>
            <person name="Hirose S."/>
            <person name="Hara E."/>
            <person name="Tamaki H."/>
            <person name="Soulier N.T."/>
            <person name="Albert I."/>
            <person name="Hanada S."/>
            <person name="Bryant D.A."/>
            <person name="Tank M."/>
        </authorList>
    </citation>
    <scope>NUCLEOTIDE SEQUENCE</scope>
    <source>
        <strain evidence="4">MS-P2</strain>
    </source>
</reference>
<gene>
    <name evidence="4" type="ORF">KO353_03330</name>
</gene>
<proteinExistence type="predicted"/>
<feature type="compositionally biased region" description="Low complexity" evidence="2">
    <location>
        <begin position="86"/>
        <end position="95"/>
    </location>
</feature>
<evidence type="ECO:0000256" key="1">
    <source>
        <dbReference type="SAM" id="Coils"/>
    </source>
</evidence>
<evidence type="ECO:0000313" key="4">
    <source>
        <dbReference type="EMBL" id="QXM25289.1"/>
    </source>
</evidence>
<feature type="domain" description="Magnesium transporter MgtE intracellular" evidence="3">
    <location>
        <begin position="167"/>
        <end position="217"/>
    </location>
</feature>
<dbReference type="Pfam" id="PF03448">
    <property type="entry name" value="MgtE_N"/>
    <property type="match status" value="1"/>
</dbReference>
<feature type="region of interest" description="Disordered" evidence="2">
    <location>
        <begin position="63"/>
        <end position="95"/>
    </location>
</feature>
<evidence type="ECO:0000256" key="2">
    <source>
        <dbReference type="SAM" id="MobiDB-lite"/>
    </source>
</evidence>
<dbReference type="EMBL" id="CP076448">
    <property type="protein sequence ID" value="QXM25289.1"/>
    <property type="molecule type" value="Genomic_DNA"/>
</dbReference>
<dbReference type="AlphaFoldDB" id="A0A975U2V2"/>